<name>A0A239X670_9FLAO</name>
<dbReference type="RefSeq" id="WP_095070853.1">
    <property type="nucleotide sequence ID" value="NZ_LT906465.1"/>
</dbReference>
<dbReference type="KEGG" id="ctak:4412677_00931"/>
<dbReference type="EMBL" id="LT906465">
    <property type="protein sequence ID" value="SNV41494.1"/>
    <property type="molecule type" value="Genomic_DNA"/>
</dbReference>
<protein>
    <submittedName>
        <fullName evidence="1">Uncharacterized protein</fullName>
    </submittedName>
</protein>
<dbReference type="Proteomes" id="UP000215196">
    <property type="component" value="Chromosome 1"/>
</dbReference>
<sequence>MTPEEFFEGLENKFLFVSTDEDRKYIAYHYGMTRKQRKENPFDSLEVDKIILIENIDKDEYRDNLEDALKKEFRYLEREIKTKITHINDKIPIINFMSEKIKVSQKYIKKTHMRRNDFETIPFKAVDLELDDLGEALSNIAYEQVDSKPEVWNKVFYGASDYLIFRKYIKEVPHTRAYISYVFMKLLEDKKIIKVSHKYFIDWLNKRKHIKSGEYGVLKDKQLCTTEAKKHRIDKDLNYQKYFQPTILDDNSTIIND</sequence>
<organism evidence="1 2">
    <name type="scientific">Chryseobacterium taklimakanense</name>
    <dbReference type="NCBI Taxonomy" id="536441"/>
    <lineage>
        <taxon>Bacteria</taxon>
        <taxon>Pseudomonadati</taxon>
        <taxon>Bacteroidota</taxon>
        <taxon>Flavobacteriia</taxon>
        <taxon>Flavobacteriales</taxon>
        <taxon>Weeksellaceae</taxon>
        <taxon>Chryseobacterium group</taxon>
        <taxon>Chryseobacterium</taxon>
    </lineage>
</organism>
<dbReference type="AlphaFoldDB" id="A0A239X670"/>
<accession>A0A239X670</accession>
<evidence type="ECO:0000313" key="2">
    <source>
        <dbReference type="Proteomes" id="UP000215196"/>
    </source>
</evidence>
<evidence type="ECO:0000313" key="1">
    <source>
        <dbReference type="EMBL" id="SNV41494.1"/>
    </source>
</evidence>
<keyword evidence="2" id="KW-1185">Reference proteome</keyword>
<gene>
    <name evidence="1" type="ORF">SAMEA4412677_00931</name>
</gene>
<proteinExistence type="predicted"/>
<reference evidence="1 2" key="1">
    <citation type="submission" date="2017-06" db="EMBL/GenBank/DDBJ databases">
        <authorList>
            <consortium name="Pathogen Informatics"/>
        </authorList>
    </citation>
    <scope>NUCLEOTIDE SEQUENCE [LARGE SCALE GENOMIC DNA]</scope>
    <source>
        <strain evidence="1 2">NCTC13490</strain>
    </source>
</reference>